<name>A0A4S8N164_DENBC</name>
<evidence type="ECO:0000256" key="5">
    <source>
        <dbReference type="ARBA" id="ARBA00022842"/>
    </source>
</evidence>
<sequence>MAILGIGADVVYVPRIINLVQRRGVDRFAARILNERELRDWKMVRVERDHNLFRDAQYLAVRWAVKEAAYKALYPTFRPVWKDLTYERLSAAGVKPTLSFHPKDQTSLPGAIHCSISHDGDYVFATVVVEV</sequence>
<dbReference type="Pfam" id="PF01648">
    <property type="entry name" value="ACPS"/>
    <property type="match status" value="1"/>
</dbReference>
<keyword evidence="5" id="KW-0460">Magnesium</keyword>
<dbReference type="Gene3D" id="3.90.470.20">
    <property type="entry name" value="4'-phosphopantetheinyl transferase domain"/>
    <property type="match status" value="1"/>
</dbReference>
<dbReference type="GO" id="GO:0000287">
    <property type="term" value="F:magnesium ion binding"/>
    <property type="evidence" value="ECO:0007669"/>
    <property type="project" value="InterPro"/>
</dbReference>
<evidence type="ECO:0000259" key="8">
    <source>
        <dbReference type="Pfam" id="PF01648"/>
    </source>
</evidence>
<evidence type="ECO:0000256" key="7">
    <source>
        <dbReference type="ARBA" id="ARBA00023160"/>
    </source>
</evidence>
<dbReference type="GO" id="GO:0008897">
    <property type="term" value="F:holo-[acyl-carrier-protein] synthase activity"/>
    <property type="evidence" value="ECO:0007669"/>
    <property type="project" value="InterPro"/>
</dbReference>
<gene>
    <name evidence="9" type="ORF">K435DRAFT_959163</name>
</gene>
<evidence type="ECO:0000256" key="3">
    <source>
        <dbReference type="ARBA" id="ARBA00022723"/>
    </source>
</evidence>
<protein>
    <submittedName>
        <fullName evidence="9">4'-phosphopantetheinyl transferase</fullName>
    </submittedName>
</protein>
<dbReference type="HAMAP" id="MF_00101">
    <property type="entry name" value="AcpS"/>
    <property type="match status" value="1"/>
</dbReference>
<accession>A0A4S8N164</accession>
<dbReference type="InterPro" id="IPR004568">
    <property type="entry name" value="Ppantetheine-prot_Trfase_dom"/>
</dbReference>
<keyword evidence="7" id="KW-0275">Fatty acid biosynthesis</keyword>
<feature type="domain" description="4'-phosphopantetheinyl transferase" evidence="8">
    <location>
        <begin position="5"/>
        <end position="107"/>
    </location>
</feature>
<dbReference type="OrthoDB" id="15433at2759"/>
<dbReference type="NCBIfam" id="TIGR00556">
    <property type="entry name" value="pantethn_trn"/>
    <property type="match status" value="1"/>
</dbReference>
<evidence type="ECO:0000256" key="6">
    <source>
        <dbReference type="ARBA" id="ARBA00023098"/>
    </source>
</evidence>
<dbReference type="GO" id="GO:0006633">
    <property type="term" value="P:fatty acid biosynthetic process"/>
    <property type="evidence" value="ECO:0007669"/>
    <property type="project" value="UniProtKB-KW"/>
</dbReference>
<keyword evidence="1" id="KW-0444">Lipid biosynthesis</keyword>
<evidence type="ECO:0000313" key="10">
    <source>
        <dbReference type="Proteomes" id="UP000297245"/>
    </source>
</evidence>
<keyword evidence="2 9" id="KW-0808">Transferase</keyword>
<dbReference type="Proteomes" id="UP000297245">
    <property type="component" value="Unassembled WGS sequence"/>
</dbReference>
<dbReference type="SUPFAM" id="SSF56214">
    <property type="entry name" value="4'-phosphopantetheinyl transferase"/>
    <property type="match status" value="1"/>
</dbReference>
<dbReference type="InterPro" id="IPR008278">
    <property type="entry name" value="4-PPantetheinyl_Trfase_dom"/>
</dbReference>
<dbReference type="EMBL" id="ML179035">
    <property type="protein sequence ID" value="THV08624.1"/>
    <property type="molecule type" value="Genomic_DNA"/>
</dbReference>
<keyword evidence="3" id="KW-0479">Metal-binding</keyword>
<evidence type="ECO:0000256" key="4">
    <source>
        <dbReference type="ARBA" id="ARBA00022832"/>
    </source>
</evidence>
<keyword evidence="4" id="KW-0276">Fatty acid metabolism</keyword>
<dbReference type="InterPro" id="IPR037143">
    <property type="entry name" value="4-PPantetheinyl_Trfase_dom_sf"/>
</dbReference>
<keyword evidence="10" id="KW-1185">Reference proteome</keyword>
<organism evidence="9 10">
    <name type="scientific">Dendrothele bispora (strain CBS 962.96)</name>
    <dbReference type="NCBI Taxonomy" id="1314807"/>
    <lineage>
        <taxon>Eukaryota</taxon>
        <taxon>Fungi</taxon>
        <taxon>Dikarya</taxon>
        <taxon>Basidiomycota</taxon>
        <taxon>Agaricomycotina</taxon>
        <taxon>Agaricomycetes</taxon>
        <taxon>Agaricomycetidae</taxon>
        <taxon>Agaricales</taxon>
        <taxon>Agaricales incertae sedis</taxon>
        <taxon>Dendrothele</taxon>
    </lineage>
</organism>
<evidence type="ECO:0000313" key="9">
    <source>
        <dbReference type="EMBL" id="THV08624.1"/>
    </source>
</evidence>
<dbReference type="AlphaFoldDB" id="A0A4S8N164"/>
<evidence type="ECO:0000256" key="1">
    <source>
        <dbReference type="ARBA" id="ARBA00022516"/>
    </source>
</evidence>
<proteinExistence type="inferred from homology"/>
<evidence type="ECO:0000256" key="2">
    <source>
        <dbReference type="ARBA" id="ARBA00022679"/>
    </source>
</evidence>
<keyword evidence="6" id="KW-0443">Lipid metabolism</keyword>
<reference evidence="9 10" key="1">
    <citation type="journal article" date="2019" name="Nat. Ecol. Evol.">
        <title>Megaphylogeny resolves global patterns of mushroom evolution.</title>
        <authorList>
            <person name="Varga T."/>
            <person name="Krizsan K."/>
            <person name="Foldi C."/>
            <person name="Dima B."/>
            <person name="Sanchez-Garcia M."/>
            <person name="Sanchez-Ramirez S."/>
            <person name="Szollosi G.J."/>
            <person name="Szarkandi J.G."/>
            <person name="Papp V."/>
            <person name="Albert L."/>
            <person name="Andreopoulos W."/>
            <person name="Angelini C."/>
            <person name="Antonin V."/>
            <person name="Barry K.W."/>
            <person name="Bougher N.L."/>
            <person name="Buchanan P."/>
            <person name="Buyck B."/>
            <person name="Bense V."/>
            <person name="Catcheside P."/>
            <person name="Chovatia M."/>
            <person name="Cooper J."/>
            <person name="Damon W."/>
            <person name="Desjardin D."/>
            <person name="Finy P."/>
            <person name="Geml J."/>
            <person name="Haridas S."/>
            <person name="Hughes K."/>
            <person name="Justo A."/>
            <person name="Karasinski D."/>
            <person name="Kautmanova I."/>
            <person name="Kiss B."/>
            <person name="Kocsube S."/>
            <person name="Kotiranta H."/>
            <person name="LaButti K.M."/>
            <person name="Lechner B.E."/>
            <person name="Liimatainen K."/>
            <person name="Lipzen A."/>
            <person name="Lukacs Z."/>
            <person name="Mihaltcheva S."/>
            <person name="Morgado L.N."/>
            <person name="Niskanen T."/>
            <person name="Noordeloos M.E."/>
            <person name="Ohm R.A."/>
            <person name="Ortiz-Santana B."/>
            <person name="Ovrebo C."/>
            <person name="Racz N."/>
            <person name="Riley R."/>
            <person name="Savchenko A."/>
            <person name="Shiryaev A."/>
            <person name="Soop K."/>
            <person name="Spirin V."/>
            <person name="Szebenyi C."/>
            <person name="Tomsovsky M."/>
            <person name="Tulloss R.E."/>
            <person name="Uehling J."/>
            <person name="Grigoriev I.V."/>
            <person name="Vagvolgyi C."/>
            <person name="Papp T."/>
            <person name="Martin F.M."/>
            <person name="Miettinen O."/>
            <person name="Hibbett D.S."/>
            <person name="Nagy L.G."/>
        </authorList>
    </citation>
    <scope>NUCLEOTIDE SEQUENCE [LARGE SCALE GENOMIC DNA]</scope>
    <source>
        <strain evidence="9 10">CBS 962.96</strain>
    </source>
</reference>
<dbReference type="InterPro" id="IPR002582">
    <property type="entry name" value="ACPS"/>
</dbReference>